<name>A0A517NYQ6_9BACT</name>
<dbReference type="Proteomes" id="UP000319817">
    <property type="component" value="Chromosome"/>
</dbReference>
<dbReference type="GO" id="GO:0005576">
    <property type="term" value="C:extracellular region"/>
    <property type="evidence" value="ECO:0007669"/>
    <property type="project" value="UniProtKB-SubCell"/>
</dbReference>
<keyword evidence="3 4" id="KW-0732">Signal</keyword>
<dbReference type="Pfam" id="PF13229">
    <property type="entry name" value="Beta_helix"/>
    <property type="match status" value="1"/>
</dbReference>
<feature type="chain" id="PRO_5021718960" description="Right handed beta helix domain-containing protein" evidence="4">
    <location>
        <begin position="29"/>
        <end position="400"/>
    </location>
</feature>
<dbReference type="InterPro" id="IPR039448">
    <property type="entry name" value="Beta_helix"/>
</dbReference>
<accession>A0A517NYQ6</accession>
<dbReference type="Gene3D" id="2.160.20.10">
    <property type="entry name" value="Single-stranded right-handed beta-helix, Pectin lyase-like"/>
    <property type="match status" value="1"/>
</dbReference>
<dbReference type="EMBL" id="CP036526">
    <property type="protein sequence ID" value="QDT12245.1"/>
    <property type="molecule type" value="Genomic_DNA"/>
</dbReference>
<feature type="domain" description="Right handed beta helix" evidence="5">
    <location>
        <begin position="106"/>
        <end position="189"/>
    </location>
</feature>
<dbReference type="OrthoDB" id="249127at2"/>
<dbReference type="PANTHER" id="PTHR40088:SF2">
    <property type="entry name" value="SECRETED SUGAR HYDROLASE"/>
    <property type="match status" value="1"/>
</dbReference>
<dbReference type="InterPro" id="IPR052052">
    <property type="entry name" value="Polysaccharide_Lyase_9"/>
</dbReference>
<evidence type="ECO:0000256" key="4">
    <source>
        <dbReference type="SAM" id="SignalP"/>
    </source>
</evidence>
<feature type="signal peptide" evidence="4">
    <location>
        <begin position="1"/>
        <end position="28"/>
    </location>
</feature>
<evidence type="ECO:0000259" key="5">
    <source>
        <dbReference type="Pfam" id="PF13229"/>
    </source>
</evidence>
<dbReference type="NCBIfam" id="TIGR03804">
    <property type="entry name" value="para_beta_helix"/>
    <property type="match status" value="1"/>
</dbReference>
<dbReference type="SUPFAM" id="SSF51126">
    <property type="entry name" value="Pectin lyase-like"/>
    <property type="match status" value="1"/>
</dbReference>
<comment type="subcellular location">
    <subcellularLocation>
        <location evidence="1">Secreted</location>
    </subcellularLocation>
</comment>
<dbReference type="GO" id="GO:0016837">
    <property type="term" value="F:carbon-oxygen lyase activity, acting on polysaccharides"/>
    <property type="evidence" value="ECO:0007669"/>
    <property type="project" value="TreeGrafter"/>
</dbReference>
<dbReference type="InterPro" id="IPR011050">
    <property type="entry name" value="Pectin_lyase_fold/virulence"/>
</dbReference>
<dbReference type="AlphaFoldDB" id="A0A517NYQ6"/>
<evidence type="ECO:0000256" key="1">
    <source>
        <dbReference type="ARBA" id="ARBA00004613"/>
    </source>
</evidence>
<gene>
    <name evidence="6" type="ORF">K239x_42540</name>
</gene>
<protein>
    <recommendedName>
        <fullName evidence="5">Right handed beta helix domain-containing protein</fullName>
    </recommendedName>
</protein>
<proteinExistence type="predicted"/>
<evidence type="ECO:0000313" key="7">
    <source>
        <dbReference type="Proteomes" id="UP000319817"/>
    </source>
</evidence>
<keyword evidence="2" id="KW-0964">Secreted</keyword>
<keyword evidence="7" id="KW-1185">Reference proteome</keyword>
<dbReference type="PANTHER" id="PTHR40088">
    <property type="entry name" value="PECTATE LYASE (EUROFUNG)"/>
    <property type="match status" value="1"/>
</dbReference>
<reference evidence="6 7" key="1">
    <citation type="submission" date="2019-02" db="EMBL/GenBank/DDBJ databases">
        <title>Deep-cultivation of Planctomycetes and their phenomic and genomic characterization uncovers novel biology.</title>
        <authorList>
            <person name="Wiegand S."/>
            <person name="Jogler M."/>
            <person name="Boedeker C."/>
            <person name="Pinto D."/>
            <person name="Vollmers J."/>
            <person name="Rivas-Marin E."/>
            <person name="Kohn T."/>
            <person name="Peeters S.H."/>
            <person name="Heuer A."/>
            <person name="Rast P."/>
            <person name="Oberbeckmann S."/>
            <person name="Bunk B."/>
            <person name="Jeske O."/>
            <person name="Meyerdierks A."/>
            <person name="Storesund J.E."/>
            <person name="Kallscheuer N."/>
            <person name="Luecker S."/>
            <person name="Lage O.M."/>
            <person name="Pohl T."/>
            <person name="Merkel B.J."/>
            <person name="Hornburger P."/>
            <person name="Mueller R.-W."/>
            <person name="Bruemmer F."/>
            <person name="Labrenz M."/>
            <person name="Spormann A.M."/>
            <person name="Op den Camp H."/>
            <person name="Overmann J."/>
            <person name="Amann R."/>
            <person name="Jetten M.S.M."/>
            <person name="Mascher T."/>
            <person name="Medema M.H."/>
            <person name="Devos D.P."/>
            <person name="Kaster A.-K."/>
            <person name="Ovreas L."/>
            <person name="Rohde M."/>
            <person name="Galperin M.Y."/>
            <person name="Jogler C."/>
        </authorList>
    </citation>
    <scope>NUCLEOTIDE SEQUENCE [LARGE SCALE GENOMIC DNA]</scope>
    <source>
        <strain evidence="6 7">K23_9</strain>
    </source>
</reference>
<evidence type="ECO:0000313" key="6">
    <source>
        <dbReference type="EMBL" id="QDT12245.1"/>
    </source>
</evidence>
<dbReference type="InterPro" id="IPR006626">
    <property type="entry name" value="PbH1"/>
</dbReference>
<dbReference type="RefSeq" id="WP_145419983.1">
    <property type="nucleotide sequence ID" value="NZ_CP036526.1"/>
</dbReference>
<dbReference type="SMART" id="SM00710">
    <property type="entry name" value="PbH1"/>
    <property type="match status" value="5"/>
</dbReference>
<dbReference type="InterPro" id="IPR022441">
    <property type="entry name" value="Para_beta_helix_rpt-2"/>
</dbReference>
<sequence length="400" mass="44596" precursor="true">MNHFFLSRLASVSAIVVGMLLLASSVDAANYYVATWGSDNRSSSEAQSRSTPWRTIQRGLDTAGSGDQVIVFDGTYSEHVSFRRGGSRNNDLILRTQNTHGARIVGSISASDKNYIRIQGFDVRNPGDQQLTKGISLYRCHHVKVRSNRVHDCYGGGIAIDRSDWILVEWNLVFRNAYWDVKQHSGISIYQPQYRSSDSQKYGIIIRNNTCWRNWNYVDNPLWGRPTDGNGIVLDDFLNEQPGGGAPYDRMTVVENNLCFGNGGQGIHNYLSQNVRIRNNTCVNNLGSFDFGGEVSVVSCNRIYVYNNILSPRANKNAALQYQSTDFWFGFNIIDGPTRGVPQDGSNIYGPALFQSGSFKLEPFSPAVDSGLPRSDQFYLDIDGQRRAVGNIDRGAAELQ</sequence>
<dbReference type="InterPro" id="IPR012334">
    <property type="entry name" value="Pectin_lyas_fold"/>
</dbReference>
<organism evidence="6 7">
    <name type="scientific">Stieleria marina</name>
    <dbReference type="NCBI Taxonomy" id="1930275"/>
    <lineage>
        <taxon>Bacteria</taxon>
        <taxon>Pseudomonadati</taxon>
        <taxon>Planctomycetota</taxon>
        <taxon>Planctomycetia</taxon>
        <taxon>Pirellulales</taxon>
        <taxon>Pirellulaceae</taxon>
        <taxon>Stieleria</taxon>
    </lineage>
</organism>
<evidence type="ECO:0000256" key="3">
    <source>
        <dbReference type="ARBA" id="ARBA00022729"/>
    </source>
</evidence>
<evidence type="ECO:0000256" key="2">
    <source>
        <dbReference type="ARBA" id="ARBA00022525"/>
    </source>
</evidence>